<dbReference type="AlphaFoldDB" id="A0A165Z3X0"/>
<gene>
    <name evidence="1" type="ORF">FIBSPDRAFT_872856</name>
</gene>
<accession>A0A165Z3X0</accession>
<name>A0A165Z3X0_9AGAM</name>
<evidence type="ECO:0000313" key="1">
    <source>
        <dbReference type="EMBL" id="KZP10201.1"/>
    </source>
</evidence>
<organism evidence="1 2">
    <name type="scientific">Athelia psychrophila</name>
    <dbReference type="NCBI Taxonomy" id="1759441"/>
    <lineage>
        <taxon>Eukaryota</taxon>
        <taxon>Fungi</taxon>
        <taxon>Dikarya</taxon>
        <taxon>Basidiomycota</taxon>
        <taxon>Agaricomycotina</taxon>
        <taxon>Agaricomycetes</taxon>
        <taxon>Agaricomycetidae</taxon>
        <taxon>Atheliales</taxon>
        <taxon>Atheliaceae</taxon>
        <taxon>Athelia</taxon>
    </lineage>
</organism>
<proteinExistence type="predicted"/>
<reference evidence="1 2" key="1">
    <citation type="journal article" date="2016" name="Mol. Biol. Evol.">
        <title>Comparative Genomics of Early-Diverging Mushroom-Forming Fungi Provides Insights into the Origins of Lignocellulose Decay Capabilities.</title>
        <authorList>
            <person name="Nagy L.G."/>
            <person name="Riley R."/>
            <person name="Tritt A."/>
            <person name="Adam C."/>
            <person name="Daum C."/>
            <person name="Floudas D."/>
            <person name="Sun H."/>
            <person name="Yadav J.S."/>
            <person name="Pangilinan J."/>
            <person name="Larsson K.H."/>
            <person name="Matsuura K."/>
            <person name="Barry K."/>
            <person name="Labutti K."/>
            <person name="Kuo R."/>
            <person name="Ohm R.A."/>
            <person name="Bhattacharya S.S."/>
            <person name="Shirouzu T."/>
            <person name="Yoshinaga Y."/>
            <person name="Martin F.M."/>
            <person name="Grigoriev I.V."/>
            <person name="Hibbett D.S."/>
        </authorList>
    </citation>
    <scope>NUCLEOTIDE SEQUENCE [LARGE SCALE GENOMIC DNA]</scope>
    <source>
        <strain evidence="1 2">CBS 109695</strain>
    </source>
</reference>
<keyword evidence="2" id="KW-1185">Reference proteome</keyword>
<dbReference type="EMBL" id="KV417684">
    <property type="protein sequence ID" value="KZP10201.1"/>
    <property type="molecule type" value="Genomic_DNA"/>
</dbReference>
<sequence>MEESVNNQSCCGRGGERERDSPLLIALALTPADAEAARGRAASGSSFECGDSRPWRSMRCLDGARRCQYVPQNQTSNFKMGGQRAVRT</sequence>
<dbReference type="Proteomes" id="UP000076532">
    <property type="component" value="Unassembled WGS sequence"/>
</dbReference>
<evidence type="ECO:0000313" key="2">
    <source>
        <dbReference type="Proteomes" id="UP000076532"/>
    </source>
</evidence>
<protein>
    <submittedName>
        <fullName evidence="1">Uncharacterized protein</fullName>
    </submittedName>
</protein>